<comment type="pathway">
    <text evidence="1">Cofactor biosynthesis; 7,8-dihydroneopterin triphosphate biosynthesis; 7,8-dihydroneopterin triphosphate from GTP: step 1/1.</text>
</comment>
<evidence type="ECO:0000256" key="3">
    <source>
        <dbReference type="ARBA" id="ARBA00012715"/>
    </source>
</evidence>
<evidence type="ECO:0000256" key="6">
    <source>
        <dbReference type="ARBA" id="ARBA00030854"/>
    </source>
</evidence>
<dbReference type="EC" id="3.5.4.16" evidence="3"/>
<comment type="similarity">
    <text evidence="2">Belongs to the GTP cyclohydrolase I family.</text>
</comment>
<dbReference type="GeneID" id="39750362"/>
<gene>
    <name evidence="9" type="ORF">PGO_144140</name>
</gene>
<feature type="compositionally biased region" description="Basic and acidic residues" evidence="7">
    <location>
        <begin position="184"/>
        <end position="200"/>
    </location>
</feature>
<dbReference type="Pfam" id="PF01227">
    <property type="entry name" value="GTP_cyclohydroI"/>
    <property type="match status" value="1"/>
</dbReference>
<dbReference type="Gene3D" id="3.30.1130.10">
    <property type="match status" value="1"/>
</dbReference>
<dbReference type="OrthoDB" id="10268090at2759"/>
<evidence type="ECO:0000313" key="9">
    <source>
        <dbReference type="EMBL" id="GAW83616.1"/>
    </source>
</evidence>
<dbReference type="RefSeq" id="XP_028546205.1">
    <property type="nucleotide sequence ID" value="XM_028690404.1"/>
</dbReference>
<evidence type="ECO:0000256" key="4">
    <source>
        <dbReference type="ARBA" id="ARBA00017272"/>
    </source>
</evidence>
<dbReference type="GO" id="GO:0008270">
    <property type="term" value="F:zinc ion binding"/>
    <property type="evidence" value="ECO:0007669"/>
    <property type="project" value="TreeGrafter"/>
</dbReference>
<dbReference type="InterPro" id="IPR001474">
    <property type="entry name" value="GTP_CycHdrlase_I"/>
</dbReference>
<proteinExistence type="inferred from homology"/>
<dbReference type="PANTHER" id="PTHR11109">
    <property type="entry name" value="GTP CYCLOHYDROLASE I"/>
    <property type="match status" value="1"/>
</dbReference>
<sequence>MLKRRDLTENKKSGLDKLDKFGQRSCRKSKEVQNFQLIDANGNDNKKEAFEYKQSTNIINRDLDLGFRVQNIFKENKRSYNNLNGNKDDYIPCTSQEQFNIVDQDKKLSSDGVHISKRSKRMIDDRDSSITTNDVSEDEGLNKIQGDLHANLKEKYSHNNNLLSIADVEMQNGSISIRKRKIIKRENERSGRDGSGRSDSDGSDSDENYHVTRDRQQSRTGCRDSKARERTKKEEQILDISKNIYNILQLLKIPPNDILKRTSRRFAETFLYLTNGYNMNIEKIIKKSLYKRKYKNNSSIKITGIHIYSLCKHHLLPFEGICNIEYMPNKYIMGLSKFSRIIDVFSRRLQLQEDLTNSICDALKKYLKPKNINVNIVAKHLCINMRGVKEHDATTITNVYYELKNNKYVKCVDKHNCVPNGLKAPCRGDHQLVQDEMAFMQS</sequence>
<dbReference type="AlphaFoldDB" id="A0A1Y1JM02"/>
<keyword evidence="10" id="KW-1185">Reference proteome</keyword>
<dbReference type="InterPro" id="IPR020602">
    <property type="entry name" value="GTP_CycHdrlase_I_dom"/>
</dbReference>
<dbReference type="GO" id="GO:0046654">
    <property type="term" value="P:tetrahydrofolate biosynthetic process"/>
    <property type="evidence" value="ECO:0007669"/>
    <property type="project" value="InterPro"/>
</dbReference>
<dbReference type="UniPathway" id="UPA00848">
    <property type="reaction ID" value="UER00151"/>
</dbReference>
<dbReference type="GO" id="GO:0006729">
    <property type="term" value="P:tetrahydrobiopterin biosynthetic process"/>
    <property type="evidence" value="ECO:0007669"/>
    <property type="project" value="TreeGrafter"/>
</dbReference>
<evidence type="ECO:0000256" key="5">
    <source>
        <dbReference type="ARBA" id="ARBA00022801"/>
    </source>
</evidence>
<dbReference type="GO" id="GO:0005525">
    <property type="term" value="F:GTP binding"/>
    <property type="evidence" value="ECO:0007669"/>
    <property type="project" value="TreeGrafter"/>
</dbReference>
<dbReference type="GO" id="GO:0005737">
    <property type="term" value="C:cytoplasm"/>
    <property type="evidence" value="ECO:0007669"/>
    <property type="project" value="TreeGrafter"/>
</dbReference>
<organism evidence="9 10">
    <name type="scientific">Plasmodium gonderi</name>
    <dbReference type="NCBI Taxonomy" id="77519"/>
    <lineage>
        <taxon>Eukaryota</taxon>
        <taxon>Sar</taxon>
        <taxon>Alveolata</taxon>
        <taxon>Apicomplexa</taxon>
        <taxon>Aconoidasida</taxon>
        <taxon>Haemosporida</taxon>
        <taxon>Plasmodiidae</taxon>
        <taxon>Plasmodium</taxon>
        <taxon>Plasmodium (Plasmodium)</taxon>
    </lineage>
</organism>
<dbReference type="EMBL" id="BDQF01000015">
    <property type="protein sequence ID" value="GAW83616.1"/>
    <property type="molecule type" value="Genomic_DNA"/>
</dbReference>
<name>A0A1Y1JM02_PLAGO</name>
<accession>A0A1Y1JM02</accession>
<protein>
    <recommendedName>
        <fullName evidence="4">GTP cyclohydrolase 1</fullName>
        <ecNumber evidence="3">3.5.4.16</ecNumber>
    </recommendedName>
    <alternativeName>
        <fullName evidence="6">GTP cyclohydrolase I</fullName>
    </alternativeName>
</protein>
<evidence type="ECO:0000256" key="2">
    <source>
        <dbReference type="ARBA" id="ARBA00008085"/>
    </source>
</evidence>
<reference evidence="10" key="1">
    <citation type="submission" date="2017-04" db="EMBL/GenBank/DDBJ databases">
        <title>Plasmodium gonderi genome.</title>
        <authorList>
            <person name="Arisue N."/>
            <person name="Honma H."/>
            <person name="Kawai S."/>
            <person name="Tougan T."/>
            <person name="Tanabe K."/>
            <person name="Horii T."/>
        </authorList>
    </citation>
    <scope>NUCLEOTIDE SEQUENCE [LARGE SCALE GENOMIC DNA]</scope>
    <source>
        <strain evidence="10">ATCC 30045</strain>
    </source>
</reference>
<dbReference type="PANTHER" id="PTHR11109:SF7">
    <property type="entry name" value="GTP CYCLOHYDROLASE 1"/>
    <property type="match status" value="1"/>
</dbReference>
<feature type="domain" description="GTP cyclohydrolase I" evidence="8">
    <location>
        <begin position="241"/>
        <end position="401"/>
    </location>
</feature>
<comment type="caution">
    <text evidence="9">The sequence shown here is derived from an EMBL/GenBank/DDBJ whole genome shotgun (WGS) entry which is preliminary data.</text>
</comment>
<dbReference type="Proteomes" id="UP000195521">
    <property type="component" value="Unassembled WGS sequence"/>
</dbReference>
<feature type="region of interest" description="Disordered" evidence="7">
    <location>
        <begin position="179"/>
        <end position="233"/>
    </location>
</feature>
<dbReference type="OMA" id="ARHLCIN"/>
<evidence type="ECO:0000256" key="1">
    <source>
        <dbReference type="ARBA" id="ARBA00005080"/>
    </source>
</evidence>
<evidence type="ECO:0000256" key="7">
    <source>
        <dbReference type="SAM" id="MobiDB-lite"/>
    </source>
</evidence>
<feature type="compositionally biased region" description="Basic and acidic residues" evidence="7">
    <location>
        <begin position="207"/>
        <end position="233"/>
    </location>
</feature>
<dbReference type="InterPro" id="IPR043133">
    <property type="entry name" value="GTP-CH-I_C/QueF"/>
</dbReference>
<dbReference type="GO" id="GO:0003934">
    <property type="term" value="F:GTP cyclohydrolase I activity"/>
    <property type="evidence" value="ECO:0007669"/>
    <property type="project" value="UniProtKB-EC"/>
</dbReference>
<dbReference type="SUPFAM" id="SSF55620">
    <property type="entry name" value="Tetrahydrobiopterin biosynthesis enzymes-like"/>
    <property type="match status" value="1"/>
</dbReference>
<evidence type="ECO:0000313" key="10">
    <source>
        <dbReference type="Proteomes" id="UP000195521"/>
    </source>
</evidence>
<evidence type="ECO:0000259" key="8">
    <source>
        <dbReference type="Pfam" id="PF01227"/>
    </source>
</evidence>
<keyword evidence="5 9" id="KW-0378">Hydrolase</keyword>